<evidence type="ECO:0000313" key="7">
    <source>
        <dbReference type="Proteomes" id="UP000198432"/>
    </source>
</evidence>
<dbReference type="SUPFAM" id="SSF103473">
    <property type="entry name" value="MFS general substrate transporter"/>
    <property type="match status" value="1"/>
</dbReference>
<keyword evidence="2 4" id="KW-1133">Transmembrane helix</keyword>
<feature type="domain" description="Major facilitator superfamily (MFS) profile" evidence="5">
    <location>
        <begin position="1"/>
        <end position="390"/>
    </location>
</feature>
<name>A0A239L749_9BACT</name>
<dbReference type="RefSeq" id="WP_089321690.1">
    <property type="nucleotide sequence ID" value="NZ_FZOQ01000036.1"/>
</dbReference>
<gene>
    <name evidence="6" type="ORF">SAMN06296052_13621</name>
</gene>
<evidence type="ECO:0000256" key="3">
    <source>
        <dbReference type="ARBA" id="ARBA00023136"/>
    </source>
</evidence>
<sequence length="408" mass="44203">MSLEVLKPSILKNVALGLAQILLWGGSYFILSILAEPIMKETGWSYQMVYGSLSLSLLISGLLLPRIGRLIGENDKNFVLPYAGVIMALGLTVIGLSEHYLLFLTGWAIVGVAMGMGLYDSLFASLGKNYGKATSKVIVQVTLIASLAPTISWYLVSLLLSNYGWRTACFIYAAILLVTIFPVHRYALPLAESKGAKQPQLNDKKTVSHKPFRSRIYYLLLVNFTIGAVLTTGIIIHLIDILLDKEMAMATIVGTVAFLGPSQAGVRVLELLFSRNEPGKTAIISAVVTLLGILLLLLNPSFAILGIILFGMGNGMRSILRGTLPLAIFGQEHYAVAVGKLARMPLIAQALTPFIGSFLIEQFSVAVFLYTCCLLALINIMLFLMVPKLMPQQIELSGGMPVSMSTSS</sequence>
<accession>A0A239L749</accession>
<organism evidence="6 7">
    <name type="scientific">Pontibacter ummariensis</name>
    <dbReference type="NCBI Taxonomy" id="1610492"/>
    <lineage>
        <taxon>Bacteria</taxon>
        <taxon>Pseudomonadati</taxon>
        <taxon>Bacteroidota</taxon>
        <taxon>Cytophagia</taxon>
        <taxon>Cytophagales</taxon>
        <taxon>Hymenobacteraceae</taxon>
        <taxon>Pontibacter</taxon>
    </lineage>
</organism>
<feature type="transmembrane region" description="Helical" evidence="4">
    <location>
        <begin position="163"/>
        <end position="183"/>
    </location>
</feature>
<feature type="transmembrane region" description="Helical" evidence="4">
    <location>
        <begin position="137"/>
        <end position="157"/>
    </location>
</feature>
<evidence type="ECO:0000256" key="1">
    <source>
        <dbReference type="ARBA" id="ARBA00022692"/>
    </source>
</evidence>
<evidence type="ECO:0000256" key="4">
    <source>
        <dbReference type="SAM" id="Phobius"/>
    </source>
</evidence>
<dbReference type="InterPro" id="IPR011701">
    <property type="entry name" value="MFS"/>
</dbReference>
<evidence type="ECO:0000256" key="2">
    <source>
        <dbReference type="ARBA" id="ARBA00022989"/>
    </source>
</evidence>
<dbReference type="AlphaFoldDB" id="A0A239L749"/>
<keyword evidence="7" id="KW-1185">Reference proteome</keyword>
<dbReference type="GO" id="GO:0022857">
    <property type="term" value="F:transmembrane transporter activity"/>
    <property type="evidence" value="ECO:0007669"/>
    <property type="project" value="InterPro"/>
</dbReference>
<protein>
    <submittedName>
        <fullName evidence="6">Predicted arabinose efflux permease, MFS family</fullName>
    </submittedName>
</protein>
<keyword evidence="1 4" id="KW-0812">Transmembrane</keyword>
<proteinExistence type="predicted"/>
<dbReference type="PROSITE" id="PS50850">
    <property type="entry name" value="MFS"/>
    <property type="match status" value="1"/>
</dbReference>
<reference evidence="7" key="1">
    <citation type="submission" date="2017-06" db="EMBL/GenBank/DDBJ databases">
        <authorList>
            <person name="Varghese N."/>
            <person name="Submissions S."/>
        </authorList>
    </citation>
    <scope>NUCLEOTIDE SEQUENCE [LARGE SCALE GENOMIC DNA]</scope>
    <source>
        <strain evidence="7">NKM1</strain>
    </source>
</reference>
<evidence type="ECO:0000259" key="5">
    <source>
        <dbReference type="PROSITE" id="PS50850"/>
    </source>
</evidence>
<evidence type="ECO:0000313" key="6">
    <source>
        <dbReference type="EMBL" id="SNT25738.1"/>
    </source>
</evidence>
<dbReference type="EMBL" id="FZOQ01000036">
    <property type="protein sequence ID" value="SNT25738.1"/>
    <property type="molecule type" value="Genomic_DNA"/>
</dbReference>
<dbReference type="InterPro" id="IPR020846">
    <property type="entry name" value="MFS_dom"/>
</dbReference>
<feature type="transmembrane region" description="Helical" evidence="4">
    <location>
        <begin position="216"/>
        <end position="239"/>
    </location>
</feature>
<feature type="transmembrane region" description="Helical" evidence="4">
    <location>
        <begin position="366"/>
        <end position="386"/>
    </location>
</feature>
<keyword evidence="3 4" id="KW-0472">Membrane</keyword>
<feature type="transmembrane region" description="Helical" evidence="4">
    <location>
        <begin position="102"/>
        <end position="125"/>
    </location>
</feature>
<dbReference type="Proteomes" id="UP000198432">
    <property type="component" value="Unassembled WGS sequence"/>
</dbReference>
<dbReference type="OrthoDB" id="7200137at2"/>
<feature type="transmembrane region" description="Helical" evidence="4">
    <location>
        <begin position="14"/>
        <end position="35"/>
    </location>
</feature>
<feature type="transmembrane region" description="Helical" evidence="4">
    <location>
        <begin position="77"/>
        <end position="96"/>
    </location>
</feature>
<dbReference type="Pfam" id="PF07690">
    <property type="entry name" value="MFS_1"/>
    <property type="match status" value="1"/>
</dbReference>
<dbReference type="Gene3D" id="1.20.1250.20">
    <property type="entry name" value="MFS general substrate transporter like domains"/>
    <property type="match status" value="1"/>
</dbReference>
<feature type="transmembrane region" description="Helical" evidence="4">
    <location>
        <begin position="47"/>
        <end position="65"/>
    </location>
</feature>
<feature type="transmembrane region" description="Helical" evidence="4">
    <location>
        <begin position="282"/>
        <end position="311"/>
    </location>
</feature>
<dbReference type="InterPro" id="IPR036259">
    <property type="entry name" value="MFS_trans_sf"/>
</dbReference>